<keyword evidence="1" id="KW-0805">Transcription regulation</keyword>
<evidence type="ECO:0000256" key="3">
    <source>
        <dbReference type="ARBA" id="ARBA00023163"/>
    </source>
</evidence>
<feature type="domain" description="HTH araC/xylS-type" evidence="4">
    <location>
        <begin position="151"/>
        <end position="249"/>
    </location>
</feature>
<accession>A0ABT3ILG5</accession>
<dbReference type="SUPFAM" id="SSF46689">
    <property type="entry name" value="Homeodomain-like"/>
    <property type="match status" value="1"/>
</dbReference>
<dbReference type="Pfam" id="PF12833">
    <property type="entry name" value="HTH_18"/>
    <property type="match status" value="1"/>
</dbReference>
<dbReference type="InterPro" id="IPR050204">
    <property type="entry name" value="AraC_XylS_family_regulators"/>
</dbReference>
<dbReference type="SMART" id="SM00342">
    <property type="entry name" value="HTH_ARAC"/>
    <property type="match status" value="1"/>
</dbReference>
<dbReference type="EMBL" id="JAPDNS010000001">
    <property type="protein sequence ID" value="MCW3484615.1"/>
    <property type="molecule type" value="Genomic_DNA"/>
</dbReference>
<comment type="caution">
    <text evidence="5">The sequence shown here is derived from an EMBL/GenBank/DDBJ whole genome shotgun (WGS) entry which is preliminary data.</text>
</comment>
<dbReference type="PROSITE" id="PS01124">
    <property type="entry name" value="HTH_ARAC_FAMILY_2"/>
    <property type="match status" value="1"/>
</dbReference>
<proteinExistence type="predicted"/>
<dbReference type="Gene3D" id="1.10.10.60">
    <property type="entry name" value="Homeodomain-like"/>
    <property type="match status" value="1"/>
</dbReference>
<dbReference type="Proteomes" id="UP001207742">
    <property type="component" value="Unassembled WGS sequence"/>
</dbReference>
<evidence type="ECO:0000259" key="4">
    <source>
        <dbReference type="PROSITE" id="PS01124"/>
    </source>
</evidence>
<organism evidence="5 6">
    <name type="scientific">Chitinophaga nivalis</name>
    <dbReference type="NCBI Taxonomy" id="2991709"/>
    <lineage>
        <taxon>Bacteria</taxon>
        <taxon>Pseudomonadati</taxon>
        <taxon>Bacteroidota</taxon>
        <taxon>Chitinophagia</taxon>
        <taxon>Chitinophagales</taxon>
        <taxon>Chitinophagaceae</taxon>
        <taxon>Chitinophaga</taxon>
    </lineage>
</organism>
<keyword evidence="3" id="KW-0804">Transcription</keyword>
<keyword evidence="2" id="KW-0238">DNA-binding</keyword>
<evidence type="ECO:0000313" key="6">
    <source>
        <dbReference type="Proteomes" id="UP001207742"/>
    </source>
</evidence>
<gene>
    <name evidence="5" type="ORF">OL497_11960</name>
</gene>
<protein>
    <submittedName>
        <fullName evidence="5">AraC family transcriptional regulator</fullName>
    </submittedName>
</protein>
<keyword evidence="6" id="KW-1185">Reference proteome</keyword>
<dbReference type="InterPro" id="IPR046532">
    <property type="entry name" value="DUF6597"/>
</dbReference>
<evidence type="ECO:0000256" key="1">
    <source>
        <dbReference type="ARBA" id="ARBA00023015"/>
    </source>
</evidence>
<evidence type="ECO:0000256" key="2">
    <source>
        <dbReference type="ARBA" id="ARBA00023125"/>
    </source>
</evidence>
<name>A0ABT3ILG5_9BACT</name>
<dbReference type="InterPro" id="IPR018060">
    <property type="entry name" value="HTH_AraC"/>
</dbReference>
<evidence type="ECO:0000313" key="5">
    <source>
        <dbReference type="EMBL" id="MCW3484615.1"/>
    </source>
</evidence>
<dbReference type="RefSeq" id="WP_264730377.1">
    <property type="nucleotide sequence ID" value="NZ_JAPDNR010000001.1"/>
</dbReference>
<dbReference type="PANTHER" id="PTHR46796">
    <property type="entry name" value="HTH-TYPE TRANSCRIPTIONAL ACTIVATOR RHAS-RELATED"/>
    <property type="match status" value="1"/>
</dbReference>
<dbReference type="Pfam" id="PF20240">
    <property type="entry name" value="DUF6597"/>
    <property type="match status" value="1"/>
</dbReference>
<dbReference type="InterPro" id="IPR009057">
    <property type="entry name" value="Homeodomain-like_sf"/>
</dbReference>
<dbReference type="PANTHER" id="PTHR46796:SF13">
    <property type="entry name" value="HTH-TYPE TRANSCRIPTIONAL ACTIVATOR RHAS"/>
    <property type="match status" value="1"/>
</dbReference>
<reference evidence="5 6" key="1">
    <citation type="submission" date="2022-10" db="EMBL/GenBank/DDBJ databases">
        <title>Chitinophaga nivalis PC15 sp. nov., isolated from Pyeongchang county, South Korea.</title>
        <authorList>
            <person name="Trinh H.N."/>
        </authorList>
    </citation>
    <scope>NUCLEOTIDE SEQUENCE [LARGE SCALE GENOMIC DNA]</scope>
    <source>
        <strain evidence="5 6">PC14</strain>
    </source>
</reference>
<sequence>MALKQVVKHFWYTTSQQPGESAGTSGTYGVWADGAPGIIFQHHQGHSAILNTAGTPFPLSFAYGQSTRPCTNQVTGNPLLLGISFYPTAFKKLFSIDASDLTNTLLDAAQLFTPSFIEQLLHTADPRQIIRLFSQRLAQQLLKYPQDAAIDESVRILQQATTRIDSALLASRIHISQRQFQRRFKAYVGVCTETYQRIMKFQQALRLLRHQQYNKLSDISYHLDYADQSHFNREFKLFSGFTPKALQERLHGNYPAELSRMIRYD</sequence>